<dbReference type="InterPro" id="IPR029063">
    <property type="entry name" value="SAM-dependent_MTases_sf"/>
</dbReference>
<keyword evidence="3" id="KW-1185">Reference proteome</keyword>
<evidence type="ECO:0000313" key="3">
    <source>
        <dbReference type="Proteomes" id="UP000239724"/>
    </source>
</evidence>
<reference evidence="2 3" key="1">
    <citation type="journal article" date="2018" name="Arch. Microbiol.">
        <title>New insights into the metabolic potential of the phototrophic purple bacterium Rhodopila globiformis DSM 161(T) from its draft genome sequence and evidence for a vanadium-dependent nitrogenase.</title>
        <authorList>
            <person name="Imhoff J.F."/>
            <person name="Rahn T."/>
            <person name="Kunzel S."/>
            <person name="Neulinger S.C."/>
        </authorList>
    </citation>
    <scope>NUCLEOTIDE SEQUENCE [LARGE SCALE GENOMIC DNA]</scope>
    <source>
        <strain evidence="2 3">DSM 161</strain>
    </source>
</reference>
<dbReference type="Proteomes" id="UP000239724">
    <property type="component" value="Unassembled WGS sequence"/>
</dbReference>
<organism evidence="2 3">
    <name type="scientific">Rhodopila globiformis</name>
    <name type="common">Rhodopseudomonas globiformis</name>
    <dbReference type="NCBI Taxonomy" id="1071"/>
    <lineage>
        <taxon>Bacteria</taxon>
        <taxon>Pseudomonadati</taxon>
        <taxon>Pseudomonadota</taxon>
        <taxon>Alphaproteobacteria</taxon>
        <taxon>Acetobacterales</taxon>
        <taxon>Acetobacteraceae</taxon>
        <taxon>Rhodopila</taxon>
    </lineage>
</organism>
<dbReference type="RefSeq" id="WP_104522482.1">
    <property type="nucleotide sequence ID" value="NZ_NHRY01000268.1"/>
</dbReference>
<evidence type="ECO:0000313" key="2">
    <source>
        <dbReference type="EMBL" id="PPQ26653.1"/>
    </source>
</evidence>
<dbReference type="InterPro" id="IPR002052">
    <property type="entry name" value="DNA_methylase_N6_adenine_CS"/>
</dbReference>
<dbReference type="PROSITE" id="PS00092">
    <property type="entry name" value="N6_MTASE"/>
    <property type="match status" value="1"/>
</dbReference>
<comment type="caution">
    <text evidence="2">The sequence shown here is derived from an EMBL/GenBank/DDBJ whole genome shotgun (WGS) entry which is preliminary data.</text>
</comment>
<dbReference type="GO" id="GO:0003676">
    <property type="term" value="F:nucleic acid binding"/>
    <property type="evidence" value="ECO:0007669"/>
    <property type="project" value="InterPro"/>
</dbReference>
<name>A0A2S6MWA4_RHOGL</name>
<feature type="region of interest" description="Disordered" evidence="1">
    <location>
        <begin position="1"/>
        <end position="33"/>
    </location>
</feature>
<dbReference type="SUPFAM" id="SSF53335">
    <property type="entry name" value="S-adenosyl-L-methionine-dependent methyltransferases"/>
    <property type="match status" value="1"/>
</dbReference>
<dbReference type="EMBL" id="NHRY01000268">
    <property type="protein sequence ID" value="PPQ26653.1"/>
    <property type="molecule type" value="Genomic_DNA"/>
</dbReference>
<accession>A0A2S6MWA4</accession>
<dbReference type="GO" id="GO:0032259">
    <property type="term" value="P:methylation"/>
    <property type="evidence" value="ECO:0007669"/>
    <property type="project" value="InterPro"/>
</dbReference>
<protein>
    <recommendedName>
        <fullName evidence="4">Methyltransferase</fullName>
    </recommendedName>
</protein>
<dbReference type="GO" id="GO:0008168">
    <property type="term" value="F:methyltransferase activity"/>
    <property type="evidence" value="ECO:0007669"/>
    <property type="project" value="InterPro"/>
</dbReference>
<evidence type="ECO:0008006" key="4">
    <source>
        <dbReference type="Google" id="ProtNLM"/>
    </source>
</evidence>
<evidence type="ECO:0000256" key="1">
    <source>
        <dbReference type="SAM" id="MobiDB-lite"/>
    </source>
</evidence>
<proteinExistence type="predicted"/>
<gene>
    <name evidence="2" type="ORF">CCS01_29525</name>
</gene>
<dbReference type="OrthoDB" id="1079385at2"/>
<sequence length="223" mass="24205">MDVTLPLFDRPAEPAASDPPPGRPPRGRPVHVSGYEREGQDFYATPDWVTESLLRHVRLRGPVWEPCCGDGAMAKVLVGHGYDVVASDIADRGFGQAGVDFLACQGVPRGCRSIVTNPPYGDSGSHEGQSRSPAAMRGFLSHALALTESVQGQLALLVRLQWIAGARVADVMSAAPFAAVIVLTRRIRWFDMGEKTNHGQHHHAWVVFDYERPAGQGPVMLYG</sequence>
<dbReference type="AlphaFoldDB" id="A0A2S6MWA4"/>
<dbReference type="Gene3D" id="3.40.50.150">
    <property type="entry name" value="Vaccinia Virus protein VP39"/>
    <property type="match status" value="1"/>
</dbReference>